<dbReference type="Proteomes" id="UP001189624">
    <property type="component" value="Chromosome 8"/>
</dbReference>
<organism evidence="1 2">
    <name type="scientific">Sphenostylis stenocarpa</name>
    <dbReference type="NCBI Taxonomy" id="92480"/>
    <lineage>
        <taxon>Eukaryota</taxon>
        <taxon>Viridiplantae</taxon>
        <taxon>Streptophyta</taxon>
        <taxon>Embryophyta</taxon>
        <taxon>Tracheophyta</taxon>
        <taxon>Spermatophyta</taxon>
        <taxon>Magnoliopsida</taxon>
        <taxon>eudicotyledons</taxon>
        <taxon>Gunneridae</taxon>
        <taxon>Pentapetalae</taxon>
        <taxon>rosids</taxon>
        <taxon>fabids</taxon>
        <taxon>Fabales</taxon>
        <taxon>Fabaceae</taxon>
        <taxon>Papilionoideae</taxon>
        <taxon>50 kb inversion clade</taxon>
        <taxon>NPAAA clade</taxon>
        <taxon>indigoferoid/millettioid clade</taxon>
        <taxon>Phaseoleae</taxon>
        <taxon>Sphenostylis</taxon>
    </lineage>
</organism>
<keyword evidence="2" id="KW-1185">Reference proteome</keyword>
<dbReference type="Gramene" id="rna-AYBTSS11_LOCUS23786">
    <property type="protein sequence ID" value="CAJ1971781.1"/>
    <property type="gene ID" value="gene-AYBTSS11_LOCUS23786"/>
</dbReference>
<sequence>MRLLGQNALSQFFLWDRCCHNEEAVSFGDYTMPKKMLQWVYWFLDLPFWIRHNNR</sequence>
<protein>
    <submittedName>
        <fullName evidence="1">Uncharacterized protein</fullName>
    </submittedName>
</protein>
<dbReference type="AlphaFoldDB" id="A0AA86VNJ3"/>
<evidence type="ECO:0000313" key="1">
    <source>
        <dbReference type="EMBL" id="CAJ1971781.1"/>
    </source>
</evidence>
<gene>
    <name evidence="1" type="ORF">AYBTSS11_LOCUS23786</name>
</gene>
<proteinExistence type="predicted"/>
<reference evidence="1" key="1">
    <citation type="submission" date="2023-10" db="EMBL/GenBank/DDBJ databases">
        <authorList>
            <person name="Domelevo Entfellner J.-B."/>
        </authorList>
    </citation>
    <scope>NUCLEOTIDE SEQUENCE</scope>
</reference>
<name>A0AA86VNJ3_9FABA</name>
<dbReference type="EMBL" id="OY731405">
    <property type="protein sequence ID" value="CAJ1971781.1"/>
    <property type="molecule type" value="Genomic_DNA"/>
</dbReference>
<evidence type="ECO:0000313" key="2">
    <source>
        <dbReference type="Proteomes" id="UP001189624"/>
    </source>
</evidence>
<accession>A0AA86VNJ3</accession>